<dbReference type="InterPro" id="IPR000322">
    <property type="entry name" value="Glyco_hydro_31_TIM"/>
</dbReference>
<keyword evidence="2" id="KW-0326">Glycosidase</keyword>
<dbReference type="PANTHER" id="PTHR22762">
    <property type="entry name" value="ALPHA-GLUCOSIDASE"/>
    <property type="match status" value="1"/>
</dbReference>
<dbReference type="Proteomes" id="UP000194977">
    <property type="component" value="Unassembled WGS sequence"/>
</dbReference>
<dbReference type="InterPro" id="IPR025887">
    <property type="entry name" value="Glyco_hydro_31_N_dom"/>
</dbReference>
<protein>
    <submittedName>
        <fullName evidence="7">Alpha-glucosidase</fullName>
    </submittedName>
</protein>
<dbReference type="Pfam" id="PF13802">
    <property type="entry name" value="Gal_mutarotas_2"/>
    <property type="match status" value="1"/>
</dbReference>
<dbReference type="CDD" id="cd14752">
    <property type="entry name" value="GH31_N"/>
    <property type="match status" value="1"/>
</dbReference>
<name>A0A242NGV1_9GAMM</name>
<dbReference type="RefSeq" id="WP_086271877.1">
    <property type="nucleotide sequence ID" value="NZ_CAMLEZ010000002.1"/>
</dbReference>
<dbReference type="SUPFAM" id="SSF51011">
    <property type="entry name" value="Glycosyl hydrolase domain"/>
    <property type="match status" value="1"/>
</dbReference>
<feature type="domain" description="Glycoside hydrolase family 31 N-terminal" evidence="4">
    <location>
        <begin position="27"/>
        <end position="213"/>
    </location>
</feature>
<keyword evidence="2" id="KW-0378">Hydrolase</keyword>
<dbReference type="GO" id="GO:0030246">
    <property type="term" value="F:carbohydrate binding"/>
    <property type="evidence" value="ECO:0007669"/>
    <property type="project" value="InterPro"/>
</dbReference>
<keyword evidence="9" id="KW-1185">Reference proteome</keyword>
<evidence type="ECO:0000256" key="2">
    <source>
        <dbReference type="RuleBase" id="RU361185"/>
    </source>
</evidence>
<feature type="domain" description="Glycoside hydrolase family 31 TIM barrel" evidence="3">
    <location>
        <begin position="263"/>
        <end position="587"/>
    </location>
</feature>
<dbReference type="EMBL" id="NARP01000019">
    <property type="protein sequence ID" value="OTP99216.1"/>
    <property type="molecule type" value="Genomic_DNA"/>
</dbReference>
<dbReference type="Gene3D" id="2.60.40.1180">
    <property type="entry name" value="Golgi alpha-mannosidase II"/>
    <property type="match status" value="2"/>
</dbReference>
<dbReference type="InterPro" id="IPR048395">
    <property type="entry name" value="Glyco_hydro_31_C"/>
</dbReference>
<evidence type="ECO:0000259" key="5">
    <source>
        <dbReference type="Pfam" id="PF17137"/>
    </source>
</evidence>
<dbReference type="GO" id="GO:0005975">
    <property type="term" value="P:carbohydrate metabolic process"/>
    <property type="evidence" value="ECO:0007669"/>
    <property type="project" value="InterPro"/>
</dbReference>
<sequence>MKTLKTWIFKQDKDNCIELLVDGRFNFCLYVLEEQMFRVLIKRNNILSLDRTWSIAPNQDTPLEGRDRLSTEGFSLPKYELLEKDNKLIITTRQLRVTIEQPLSLKWEYKNECGDWQLLVEDRSTSAYLINPHGDGIAHYQRRYKDEHYYGLGEKAGDLNRAGRRFEMRNLDSMGYNAKDTDPLYKHIPFTITHRNEVSFGLFYDNLSSCWIDLGTEHDNYHLSYRRYQAEAGDIDFYFFLGPKIIDVTKSFIKLTGKTFFGPKWSLGYSGSTMFYTDAPNAQEQMQNFIDLCKEHGIPCDSFQLSSGYTSINGKRYVFNWNYDKFPDPKAFTKSYHEAGLKIAANIKPCLLQDHPKYKEAAENGLFIKDSESDNPERSMFWDDEGSNLDLTNPATFNWWKNNVTKQLLEVGIDSTWNDNNEFEVWDGEARCNGFGKEIAIKHIRPVMPLLMCRASMEAQQSYNPDIRPYLISRSGCAGIQRYVQTWSGDNRTSWQTLRYNIRMGLGMSLSGLYNVGHDVGGFSGDKPEPELFVRWVQNGIMHPRFTIHSWNDDHTVNEPWMYPEVTPIIRDTICFRYQLLPYFYNLLWQAHHNDEPMLRPTFLDHEHDVNTFKETDDFMIGKDLLVASIVELGQREREVYLPENNTGWYCYHSHQWFSGKQSITLPAPLESFPLLVRAGAIIPISKRMAYVNHQLDDYREFKVFPAKGVHSTKGSFFEDDGETYDYQKGKGLWIDWNLTSENQRIDLHIQARGEYQPAWDEINISLPKGELRSLFINGHPINKISLKSIK</sequence>
<dbReference type="InterPro" id="IPR011013">
    <property type="entry name" value="Gal_mutarotase_sf_dom"/>
</dbReference>
<dbReference type="PANTHER" id="PTHR22762:SF165">
    <property type="entry name" value="PUTATIVE (AFU_ORTHOLOGUE AFUA_1G06560)-RELATED"/>
    <property type="match status" value="1"/>
</dbReference>
<evidence type="ECO:0000259" key="3">
    <source>
        <dbReference type="Pfam" id="PF01055"/>
    </source>
</evidence>
<dbReference type="InterPro" id="IPR017853">
    <property type="entry name" value="GH"/>
</dbReference>
<comment type="similarity">
    <text evidence="1 2">Belongs to the glycosyl hydrolase 31 family.</text>
</comment>
<organism evidence="7 10">
    <name type="scientific">Gilliamella apicola</name>
    <dbReference type="NCBI Taxonomy" id="1196095"/>
    <lineage>
        <taxon>Bacteria</taxon>
        <taxon>Pseudomonadati</taxon>
        <taxon>Pseudomonadota</taxon>
        <taxon>Gammaproteobacteria</taxon>
        <taxon>Orbales</taxon>
        <taxon>Orbaceae</taxon>
        <taxon>Gilliamella</taxon>
    </lineage>
</organism>
<dbReference type="GO" id="GO:0004553">
    <property type="term" value="F:hydrolase activity, hydrolyzing O-glycosyl compounds"/>
    <property type="evidence" value="ECO:0007669"/>
    <property type="project" value="InterPro"/>
</dbReference>
<evidence type="ECO:0000313" key="8">
    <source>
        <dbReference type="EMBL" id="OTQ09143.1"/>
    </source>
</evidence>
<evidence type="ECO:0000259" key="6">
    <source>
        <dbReference type="Pfam" id="PF21365"/>
    </source>
</evidence>
<evidence type="ECO:0000259" key="4">
    <source>
        <dbReference type="Pfam" id="PF13802"/>
    </source>
</evidence>
<dbReference type="Gene3D" id="2.60.40.1760">
    <property type="entry name" value="glycosyl hydrolase (family 31)"/>
    <property type="match status" value="1"/>
</dbReference>
<feature type="domain" description="Glycosyl hydrolase family 31 C-terminal" evidence="6">
    <location>
        <begin position="596"/>
        <end position="683"/>
    </location>
</feature>
<dbReference type="OrthoDB" id="176168at2"/>
<evidence type="ECO:0000313" key="9">
    <source>
        <dbReference type="Proteomes" id="UP000194800"/>
    </source>
</evidence>
<dbReference type="SUPFAM" id="SSF74650">
    <property type="entry name" value="Galactose mutarotase-like"/>
    <property type="match status" value="1"/>
</dbReference>
<comment type="caution">
    <text evidence="7">The sequence shown here is derived from an EMBL/GenBank/DDBJ whole genome shotgun (WGS) entry which is preliminary data.</text>
</comment>
<gene>
    <name evidence="8" type="ORF">B6C91_10105</name>
    <name evidence="7" type="ORF">B6D08_08110</name>
</gene>
<evidence type="ECO:0000313" key="7">
    <source>
        <dbReference type="EMBL" id="OTP99216.1"/>
    </source>
</evidence>
<dbReference type="AlphaFoldDB" id="A0A242NGV1"/>
<accession>A0A242NGV1</accession>
<dbReference type="CDD" id="cd06599">
    <property type="entry name" value="GH31_glycosidase_Aec37"/>
    <property type="match status" value="1"/>
</dbReference>
<dbReference type="Proteomes" id="UP000194800">
    <property type="component" value="Unassembled WGS sequence"/>
</dbReference>
<dbReference type="Pfam" id="PF17137">
    <property type="entry name" value="DUF5110"/>
    <property type="match status" value="1"/>
</dbReference>
<dbReference type="InterPro" id="IPR033403">
    <property type="entry name" value="DUF5110"/>
</dbReference>
<evidence type="ECO:0000256" key="1">
    <source>
        <dbReference type="ARBA" id="ARBA00007806"/>
    </source>
</evidence>
<dbReference type="Pfam" id="PF21365">
    <property type="entry name" value="Glyco_hydro_31_3rd"/>
    <property type="match status" value="1"/>
</dbReference>
<dbReference type="Pfam" id="PF01055">
    <property type="entry name" value="Glyco_hydro_31_2nd"/>
    <property type="match status" value="1"/>
</dbReference>
<feature type="domain" description="DUF5110" evidence="5">
    <location>
        <begin position="702"/>
        <end position="764"/>
    </location>
</feature>
<proteinExistence type="inferred from homology"/>
<dbReference type="InterPro" id="IPR013780">
    <property type="entry name" value="Glyco_hydro_b"/>
</dbReference>
<evidence type="ECO:0000313" key="10">
    <source>
        <dbReference type="Proteomes" id="UP000194977"/>
    </source>
</evidence>
<reference evidence="9 10" key="1">
    <citation type="submission" date="2017-03" db="EMBL/GenBank/DDBJ databases">
        <title>Comparative genomics of honeybee gut symbionts reveal geographically distinct and subgroup specific antibiotic resistance.</title>
        <authorList>
            <person name="Ludvigsen J."/>
            <person name="Porcellato D."/>
            <person name="Labee-Lund T.M."/>
            <person name="Amdam G.V."/>
            <person name="Rudi K."/>
        </authorList>
    </citation>
    <scope>NUCLEOTIDE SEQUENCE [LARGE SCALE GENOMIC DNA]</scope>
    <source>
        <strain evidence="7 10">A-7-12</strain>
        <strain evidence="8 9">A-9-12</strain>
    </source>
</reference>
<dbReference type="SUPFAM" id="SSF51445">
    <property type="entry name" value="(Trans)glycosidases"/>
    <property type="match status" value="1"/>
</dbReference>
<dbReference type="EMBL" id="NART01000052">
    <property type="protein sequence ID" value="OTQ09143.1"/>
    <property type="molecule type" value="Genomic_DNA"/>
</dbReference>
<dbReference type="Gene3D" id="3.20.20.80">
    <property type="entry name" value="Glycosidases"/>
    <property type="match status" value="1"/>
</dbReference>